<keyword evidence="2 5" id="KW-0418">Kinase</keyword>
<reference evidence="5" key="2">
    <citation type="submission" date="2016-06" db="EMBL/GenBank/DDBJ databases">
        <title>The genome of a short-lived fish provides insights into sex chromosome evolution and the genetic control of aging.</title>
        <authorList>
            <person name="Reichwald K."/>
            <person name="Felder M."/>
            <person name="Petzold A."/>
            <person name="Koch P."/>
            <person name="Groth M."/>
            <person name="Platzer M."/>
        </authorList>
    </citation>
    <scope>NUCLEOTIDE SEQUENCE</scope>
    <source>
        <tissue evidence="5">Brain</tissue>
    </source>
</reference>
<dbReference type="AlphaFoldDB" id="A0A1A8DUT2"/>
<dbReference type="Pfam" id="PF00370">
    <property type="entry name" value="FGGY_N"/>
    <property type="match status" value="1"/>
</dbReference>
<dbReference type="InterPro" id="IPR018484">
    <property type="entry name" value="FGGY_N"/>
</dbReference>
<feature type="domain" description="Carbohydrate kinase FGGY C-terminal" evidence="4">
    <location>
        <begin position="199"/>
        <end position="325"/>
    </location>
</feature>
<dbReference type="GO" id="GO:0019321">
    <property type="term" value="P:pentose metabolic process"/>
    <property type="evidence" value="ECO:0007669"/>
    <property type="project" value="TreeGrafter"/>
</dbReference>
<dbReference type="EMBL" id="HAEA01008104">
    <property type="protein sequence ID" value="SBQ36584.1"/>
    <property type="molecule type" value="Transcribed_RNA"/>
</dbReference>
<dbReference type="PANTHER" id="PTHR43435">
    <property type="entry name" value="RIBULOKINASE"/>
    <property type="match status" value="1"/>
</dbReference>
<proteinExistence type="predicted"/>
<keyword evidence="1" id="KW-0808">Transferase</keyword>
<name>A0A1A8DUT2_NOTKA</name>
<dbReference type="SUPFAM" id="SSF53067">
    <property type="entry name" value="Actin-like ATPase domain"/>
    <property type="match status" value="2"/>
</dbReference>
<evidence type="ECO:0000256" key="1">
    <source>
        <dbReference type="ARBA" id="ARBA00022679"/>
    </source>
</evidence>
<dbReference type="PANTHER" id="PTHR43435:SF4">
    <property type="entry name" value="FGGY CARBOHYDRATE KINASE DOMAIN-CONTAINING PROTEIN"/>
    <property type="match status" value="1"/>
</dbReference>
<accession>A0A1A8DUT2</accession>
<dbReference type="InterPro" id="IPR018485">
    <property type="entry name" value="FGGY_C"/>
</dbReference>
<gene>
    <name evidence="5" type="primary">FGGY</name>
</gene>
<protein>
    <submittedName>
        <fullName evidence="5">FGGY carbohydrate kinase domain containing</fullName>
    </submittedName>
</protein>
<dbReference type="GO" id="GO:0019150">
    <property type="term" value="F:D-ribulokinase activity"/>
    <property type="evidence" value="ECO:0007669"/>
    <property type="project" value="TreeGrafter"/>
</dbReference>
<evidence type="ECO:0000259" key="4">
    <source>
        <dbReference type="Pfam" id="PF02782"/>
    </source>
</evidence>
<sequence>MGEDFYYVGVDVGTGSARAALVTREGQIKTTTEEPLSIWRPKPEHYVQSSTEIWQRCCTAVKRVTRGVQKNQVLGIGFDATCSLVVLDQNFQPVSVTQEGDPQQNVVMWMDHRAAEQAARITNTNHRVLSRVGGVMSQEMQPPKLLWLKENLKDSCWDKAAHFFDLPDFLSWKATGSLTRSLCTLVWENIYTHLNTHLDSMARSGSAADLLGSSLHVWPDFHGNRSPLADPSLKGMVVGLSLRHTLDDLALLYLATVQALALGTLHILEAMRETGHDISTVFMCGGLSKNRLFVQVQANATGMPVVLPDQMEAVLVGAAVLGACASRGYGTIQEAMARMAKVGRVVQPDPSLKSFYERKYKVFLQLFSHQREYQALMDQS</sequence>
<organism evidence="5">
    <name type="scientific">Nothobranchius kadleci</name>
    <name type="common">African annual killifish</name>
    <dbReference type="NCBI Taxonomy" id="1051664"/>
    <lineage>
        <taxon>Eukaryota</taxon>
        <taxon>Metazoa</taxon>
        <taxon>Chordata</taxon>
        <taxon>Craniata</taxon>
        <taxon>Vertebrata</taxon>
        <taxon>Euteleostomi</taxon>
        <taxon>Actinopterygii</taxon>
        <taxon>Neopterygii</taxon>
        <taxon>Teleostei</taxon>
        <taxon>Neoteleostei</taxon>
        <taxon>Acanthomorphata</taxon>
        <taxon>Ovalentaria</taxon>
        <taxon>Atherinomorphae</taxon>
        <taxon>Cyprinodontiformes</taxon>
        <taxon>Nothobranchiidae</taxon>
        <taxon>Nothobranchius</taxon>
    </lineage>
</organism>
<evidence type="ECO:0000256" key="2">
    <source>
        <dbReference type="ARBA" id="ARBA00022777"/>
    </source>
</evidence>
<feature type="domain" description="Carbohydrate kinase FGGY N-terminal" evidence="3">
    <location>
        <begin position="6"/>
        <end position="179"/>
    </location>
</feature>
<dbReference type="InterPro" id="IPR043129">
    <property type="entry name" value="ATPase_NBD"/>
</dbReference>
<dbReference type="GO" id="GO:0005737">
    <property type="term" value="C:cytoplasm"/>
    <property type="evidence" value="ECO:0007669"/>
    <property type="project" value="TreeGrafter"/>
</dbReference>
<reference evidence="5" key="1">
    <citation type="submission" date="2016-05" db="EMBL/GenBank/DDBJ databases">
        <authorList>
            <person name="Lavstsen T."/>
            <person name="Jespersen J.S."/>
        </authorList>
    </citation>
    <scope>NUCLEOTIDE SEQUENCE</scope>
    <source>
        <tissue evidence="5">Brain</tissue>
    </source>
</reference>
<evidence type="ECO:0000313" key="5">
    <source>
        <dbReference type="EMBL" id="SBQ36584.1"/>
    </source>
</evidence>
<dbReference type="Gene3D" id="3.30.420.40">
    <property type="match status" value="2"/>
</dbReference>
<dbReference type="Pfam" id="PF02782">
    <property type="entry name" value="FGGY_C"/>
    <property type="match status" value="1"/>
</dbReference>
<evidence type="ECO:0000259" key="3">
    <source>
        <dbReference type="Pfam" id="PF00370"/>
    </source>
</evidence>